<dbReference type="SUPFAM" id="SSF53335">
    <property type="entry name" value="S-adenosyl-L-methionine-dependent methyltransferases"/>
    <property type="match status" value="1"/>
</dbReference>
<accession>A0A1T4N6D4</accession>
<dbReference type="InterPro" id="IPR029063">
    <property type="entry name" value="SAM-dependent_MTases_sf"/>
</dbReference>
<keyword evidence="3" id="KW-1185">Reference proteome</keyword>
<dbReference type="PANTHER" id="PTHR47739">
    <property type="entry name" value="TRNA1(VAL) (ADENINE(37)-N6)-METHYLTRANSFERASE"/>
    <property type="match status" value="1"/>
</dbReference>
<dbReference type="GO" id="GO:0032259">
    <property type="term" value="P:methylation"/>
    <property type="evidence" value="ECO:0007669"/>
    <property type="project" value="UniProtKB-KW"/>
</dbReference>
<dbReference type="Gene3D" id="3.40.50.150">
    <property type="entry name" value="Vaccinia Virus protein VP39"/>
    <property type="match status" value="1"/>
</dbReference>
<name>A0A1T4N6D4_9FIRM</name>
<dbReference type="PANTHER" id="PTHR47739:SF1">
    <property type="entry name" value="TRNA1(VAL) (ADENINE(37)-N6)-METHYLTRANSFERASE"/>
    <property type="match status" value="1"/>
</dbReference>
<dbReference type="Pfam" id="PF13847">
    <property type="entry name" value="Methyltransf_31"/>
    <property type="match status" value="1"/>
</dbReference>
<protein>
    <submittedName>
        <fullName evidence="2">tRNA1Val (Adenine37-N6)-methyltransferase</fullName>
    </submittedName>
</protein>
<dbReference type="EMBL" id="FUXA01000008">
    <property type="protein sequence ID" value="SJZ74733.1"/>
    <property type="molecule type" value="Genomic_DNA"/>
</dbReference>
<evidence type="ECO:0000259" key="1">
    <source>
        <dbReference type="Pfam" id="PF13847"/>
    </source>
</evidence>
<proteinExistence type="predicted"/>
<keyword evidence="2" id="KW-0489">Methyltransferase</keyword>
<dbReference type="InterPro" id="IPR025714">
    <property type="entry name" value="Methyltranfer_dom"/>
</dbReference>
<gene>
    <name evidence="2" type="ORF">SAMN02745110_01493</name>
</gene>
<dbReference type="GO" id="GO:0008168">
    <property type="term" value="F:methyltransferase activity"/>
    <property type="evidence" value="ECO:0007669"/>
    <property type="project" value="UniProtKB-KW"/>
</dbReference>
<keyword evidence="2" id="KW-0808">Transferase</keyword>
<organism evidence="2 3">
    <name type="scientific">Eubacterium ruminantium</name>
    <dbReference type="NCBI Taxonomy" id="42322"/>
    <lineage>
        <taxon>Bacteria</taxon>
        <taxon>Bacillati</taxon>
        <taxon>Bacillota</taxon>
        <taxon>Clostridia</taxon>
        <taxon>Eubacteriales</taxon>
        <taxon>Eubacteriaceae</taxon>
        <taxon>Eubacterium</taxon>
    </lineage>
</organism>
<reference evidence="2 3" key="1">
    <citation type="submission" date="2017-02" db="EMBL/GenBank/DDBJ databases">
        <authorList>
            <person name="Peterson S.W."/>
        </authorList>
    </citation>
    <scope>NUCLEOTIDE SEQUENCE [LARGE SCALE GENOMIC DNA]</scope>
    <source>
        <strain evidence="2 3">ATCC 17233</strain>
    </source>
</reference>
<dbReference type="InterPro" id="IPR050210">
    <property type="entry name" value="tRNA_Adenine-N(6)_MTase"/>
</dbReference>
<dbReference type="Proteomes" id="UP000189857">
    <property type="component" value="Unassembled WGS sequence"/>
</dbReference>
<evidence type="ECO:0000313" key="2">
    <source>
        <dbReference type="EMBL" id="SJZ74733.1"/>
    </source>
</evidence>
<dbReference type="RefSeq" id="WP_242870208.1">
    <property type="nucleotide sequence ID" value="NZ_CAJOJK010000002.1"/>
</dbReference>
<evidence type="ECO:0000313" key="3">
    <source>
        <dbReference type="Proteomes" id="UP000189857"/>
    </source>
</evidence>
<sequence>MMINNINNAEVNLKENERIDDLQCNGFRIIQNPSHFCFGTDAVLLANFAGGKKTAKAIDLGTGTGIIPILMLAKGKAKEFTALEIQENMVEMARRSAALNGISDRLNVVHGDIKEVRNLFKHDSFDIVTSNPPYIVDDGGYHNPTESVNIARHEILVKLEDVISAASFLLKGNGKFAMVHKPFRLGEIIRLMQRYNIEPKRMQLVQPNEKGEANMVLIEGIKSGKSGMKILRTINVYNMDGSHIDYNEL</sequence>
<feature type="domain" description="Methyltransferase" evidence="1">
    <location>
        <begin position="53"/>
        <end position="178"/>
    </location>
</feature>
<dbReference type="AlphaFoldDB" id="A0A1T4N6D4"/>
<dbReference type="CDD" id="cd02440">
    <property type="entry name" value="AdoMet_MTases"/>
    <property type="match status" value="1"/>
</dbReference>